<dbReference type="RefSeq" id="XP_033387688.1">
    <property type="nucleotide sequence ID" value="XM_033520866.1"/>
</dbReference>
<evidence type="ECO:0000313" key="1">
    <source>
        <dbReference type="EMBL" id="KAF2019349.1"/>
    </source>
</evidence>
<evidence type="ECO:0000313" key="2">
    <source>
        <dbReference type="Proteomes" id="UP000799778"/>
    </source>
</evidence>
<sequence length="154" mass="17379">MSGRARYCLPVCVCACVRVCARVCVRRARRPDERGKVTWAVLLITVWPGCILVYKTQPSLLATLVTPSYPHLRPTPNIQHSKPLSTEQHSIQLPISALRVQPQLERGSSAYFQSNYPYALTLQVLRNTSGRGQEFTQDLPCIRCAVYHLVKTQD</sequence>
<dbReference type="EMBL" id="ML978067">
    <property type="protein sequence ID" value="KAF2019349.1"/>
    <property type="molecule type" value="Genomic_DNA"/>
</dbReference>
<protein>
    <submittedName>
        <fullName evidence="1">Uncharacterized protein</fullName>
    </submittedName>
</protein>
<organism evidence="1 2">
    <name type="scientific">Aaosphaeria arxii CBS 175.79</name>
    <dbReference type="NCBI Taxonomy" id="1450172"/>
    <lineage>
        <taxon>Eukaryota</taxon>
        <taxon>Fungi</taxon>
        <taxon>Dikarya</taxon>
        <taxon>Ascomycota</taxon>
        <taxon>Pezizomycotina</taxon>
        <taxon>Dothideomycetes</taxon>
        <taxon>Pleosporomycetidae</taxon>
        <taxon>Pleosporales</taxon>
        <taxon>Pleosporales incertae sedis</taxon>
        <taxon>Aaosphaeria</taxon>
    </lineage>
</organism>
<name>A0A6A5Y282_9PLEO</name>
<keyword evidence="2" id="KW-1185">Reference proteome</keyword>
<dbReference type="AlphaFoldDB" id="A0A6A5Y282"/>
<accession>A0A6A5Y282</accession>
<dbReference type="GeneID" id="54278263"/>
<reference evidence="1" key="1">
    <citation type="journal article" date="2020" name="Stud. Mycol.">
        <title>101 Dothideomycetes genomes: a test case for predicting lifestyles and emergence of pathogens.</title>
        <authorList>
            <person name="Haridas S."/>
            <person name="Albert R."/>
            <person name="Binder M."/>
            <person name="Bloem J."/>
            <person name="Labutti K."/>
            <person name="Salamov A."/>
            <person name="Andreopoulos B."/>
            <person name="Baker S."/>
            <person name="Barry K."/>
            <person name="Bills G."/>
            <person name="Bluhm B."/>
            <person name="Cannon C."/>
            <person name="Castanera R."/>
            <person name="Culley D."/>
            <person name="Daum C."/>
            <person name="Ezra D."/>
            <person name="Gonzalez J."/>
            <person name="Henrissat B."/>
            <person name="Kuo A."/>
            <person name="Liang C."/>
            <person name="Lipzen A."/>
            <person name="Lutzoni F."/>
            <person name="Magnuson J."/>
            <person name="Mondo S."/>
            <person name="Nolan M."/>
            <person name="Ohm R."/>
            <person name="Pangilinan J."/>
            <person name="Park H.-J."/>
            <person name="Ramirez L."/>
            <person name="Alfaro M."/>
            <person name="Sun H."/>
            <person name="Tritt A."/>
            <person name="Yoshinaga Y."/>
            <person name="Zwiers L.-H."/>
            <person name="Turgeon B."/>
            <person name="Goodwin S."/>
            <person name="Spatafora J."/>
            <person name="Crous P."/>
            <person name="Grigoriev I."/>
        </authorList>
    </citation>
    <scope>NUCLEOTIDE SEQUENCE</scope>
    <source>
        <strain evidence="1">CBS 175.79</strain>
    </source>
</reference>
<gene>
    <name evidence="1" type="ORF">BU24DRAFT_118098</name>
</gene>
<proteinExistence type="predicted"/>
<dbReference type="Proteomes" id="UP000799778">
    <property type="component" value="Unassembled WGS sequence"/>
</dbReference>